<protein>
    <submittedName>
        <fullName evidence="3">Uncharacterized protein</fullName>
    </submittedName>
</protein>
<organism evidence="3 4">
    <name type="scientific">Chlamydomonas eustigma</name>
    <dbReference type="NCBI Taxonomy" id="1157962"/>
    <lineage>
        <taxon>Eukaryota</taxon>
        <taxon>Viridiplantae</taxon>
        <taxon>Chlorophyta</taxon>
        <taxon>core chlorophytes</taxon>
        <taxon>Chlorophyceae</taxon>
        <taxon>CS clade</taxon>
        <taxon>Chlamydomonadales</taxon>
        <taxon>Chlamydomonadaceae</taxon>
        <taxon>Chlamydomonas</taxon>
    </lineage>
</organism>
<feature type="compositionally biased region" description="Low complexity" evidence="1">
    <location>
        <begin position="159"/>
        <end position="187"/>
    </location>
</feature>
<evidence type="ECO:0000313" key="3">
    <source>
        <dbReference type="EMBL" id="GAX79543.1"/>
    </source>
</evidence>
<evidence type="ECO:0000313" key="4">
    <source>
        <dbReference type="Proteomes" id="UP000232323"/>
    </source>
</evidence>
<feature type="region of interest" description="Disordered" evidence="1">
    <location>
        <begin position="159"/>
        <end position="225"/>
    </location>
</feature>
<feature type="transmembrane region" description="Helical" evidence="2">
    <location>
        <begin position="66"/>
        <end position="90"/>
    </location>
</feature>
<sequence>MLIAKTLLHQQLLTQKRSRDIVGSMISVLKKPCPDGGEASLHAAQPSSCFWGRNLLTGNEGISTSILAYIIVFPVLVLFCILGFLAWLWFQRHEDSKARESCHIDLELGSNARSGSTPATPVYVASPLFEEGQQQHQQQHVQGQEWQLQHQQQHVQGQEWQLQHQQQQQHVQGQEGQQQHQQHVQGHVGRKEQEHVLATGPDTSHDSSLLPKQLDGATEPAVETDITSEDAATAAGDPQDAQKGAERQFGCLAVAVRAAWVSQIFLTILLRRQMAENFSSKLHSLEGNAPPTNAASSLEDEPSSTEEVTTSCSGQSGTEGVIGGLVACKHYWLLKDSQTAIHRGSEAADPAFPSSSSGSSK</sequence>
<evidence type="ECO:0000256" key="1">
    <source>
        <dbReference type="SAM" id="MobiDB-lite"/>
    </source>
</evidence>
<feature type="region of interest" description="Disordered" evidence="1">
    <location>
        <begin position="283"/>
        <end position="316"/>
    </location>
</feature>
<comment type="caution">
    <text evidence="3">The sequence shown here is derived from an EMBL/GenBank/DDBJ whole genome shotgun (WGS) entry which is preliminary data.</text>
</comment>
<keyword evidence="2" id="KW-1133">Transmembrane helix</keyword>
<reference evidence="3 4" key="1">
    <citation type="submission" date="2017-08" db="EMBL/GenBank/DDBJ databases">
        <title>Acidophilic green algal genome provides insights into adaptation to an acidic environment.</title>
        <authorList>
            <person name="Hirooka S."/>
            <person name="Hirose Y."/>
            <person name="Kanesaki Y."/>
            <person name="Higuchi S."/>
            <person name="Fujiwara T."/>
            <person name="Onuma R."/>
            <person name="Era A."/>
            <person name="Ohbayashi R."/>
            <person name="Uzuka A."/>
            <person name="Nozaki H."/>
            <person name="Yoshikawa H."/>
            <person name="Miyagishima S.Y."/>
        </authorList>
    </citation>
    <scope>NUCLEOTIDE SEQUENCE [LARGE SCALE GENOMIC DNA]</scope>
    <source>
        <strain evidence="3 4">NIES-2499</strain>
    </source>
</reference>
<proteinExistence type="predicted"/>
<feature type="compositionally biased region" description="Polar residues" evidence="1">
    <location>
        <begin position="305"/>
        <end position="316"/>
    </location>
</feature>
<keyword evidence="2" id="KW-0812">Transmembrane</keyword>
<dbReference type="EMBL" id="BEGY01000043">
    <property type="protein sequence ID" value="GAX79543.1"/>
    <property type="molecule type" value="Genomic_DNA"/>
</dbReference>
<accession>A0A250X8Z5</accession>
<name>A0A250X8Z5_9CHLO</name>
<keyword evidence="4" id="KW-1185">Reference proteome</keyword>
<dbReference type="AlphaFoldDB" id="A0A250X8Z5"/>
<gene>
    <name evidence="3" type="ORF">CEUSTIGMA_g6984.t1</name>
</gene>
<evidence type="ECO:0000256" key="2">
    <source>
        <dbReference type="SAM" id="Phobius"/>
    </source>
</evidence>
<keyword evidence="2" id="KW-0472">Membrane</keyword>
<dbReference type="Proteomes" id="UP000232323">
    <property type="component" value="Unassembled WGS sequence"/>
</dbReference>